<dbReference type="Proteomes" id="UP000182658">
    <property type="component" value="Unassembled WGS sequence"/>
</dbReference>
<feature type="signal peptide" evidence="1">
    <location>
        <begin position="1"/>
        <end position="22"/>
    </location>
</feature>
<keyword evidence="3" id="KW-1185">Reference proteome</keyword>
<name>A0A1J7JPH0_9PEZI</name>
<keyword evidence="1" id="KW-0732">Signal</keyword>
<organism evidence="2 3">
    <name type="scientific">Coniochaeta ligniaria NRRL 30616</name>
    <dbReference type="NCBI Taxonomy" id="1408157"/>
    <lineage>
        <taxon>Eukaryota</taxon>
        <taxon>Fungi</taxon>
        <taxon>Dikarya</taxon>
        <taxon>Ascomycota</taxon>
        <taxon>Pezizomycotina</taxon>
        <taxon>Sordariomycetes</taxon>
        <taxon>Sordariomycetidae</taxon>
        <taxon>Coniochaetales</taxon>
        <taxon>Coniochaetaceae</taxon>
        <taxon>Coniochaeta</taxon>
    </lineage>
</organism>
<evidence type="ECO:0000313" key="3">
    <source>
        <dbReference type="Proteomes" id="UP000182658"/>
    </source>
</evidence>
<accession>A0A1J7JPH0</accession>
<evidence type="ECO:0008006" key="4">
    <source>
        <dbReference type="Google" id="ProtNLM"/>
    </source>
</evidence>
<proteinExistence type="predicted"/>
<sequence length="304" mass="32825">MAIIRYMRYLLAVLGLVTLVAAAPSPTKTMGRVKASRSSPTCVTGVPAVPAVQASDGSFPIPYYAIVTPAGDGSAISAHYKLDSAWSKAHRLDGDYFNTTSVGPYTAMKCQYKCNAAHNCVSFFVSNIDGPCALFDALIEPALFVVDQASNPHGAYDLLCNPPPNPFNGGKRDEVAYLPVRRSEKVIGPSLTEAVVNDNCTETHVAPAEAWVNYAPNQDFVKQHGHYTFTNIEGGDGAGFETTHQACHKTCTGLTFCKSVFISYIASQWSCTIFDVDLTRDLYVEGPEGGVNTWPYGFNQKCPV</sequence>
<reference evidence="2 3" key="1">
    <citation type="submission" date="2016-10" db="EMBL/GenBank/DDBJ databases">
        <title>Draft genome sequence of Coniochaeta ligniaria NRRL30616, a lignocellulolytic fungus for bioabatement of inhibitors in plant biomass hydrolysates.</title>
        <authorList>
            <consortium name="DOE Joint Genome Institute"/>
            <person name="Jimenez D.J."/>
            <person name="Hector R.E."/>
            <person name="Riley R."/>
            <person name="Sun H."/>
            <person name="Grigoriev I.V."/>
            <person name="Van Elsas J.D."/>
            <person name="Nichols N.N."/>
        </authorList>
    </citation>
    <scope>NUCLEOTIDE SEQUENCE [LARGE SCALE GENOMIC DNA]</scope>
    <source>
        <strain evidence="2 3">NRRL 30616</strain>
    </source>
</reference>
<dbReference type="OrthoDB" id="5229184at2759"/>
<evidence type="ECO:0000256" key="1">
    <source>
        <dbReference type="SAM" id="SignalP"/>
    </source>
</evidence>
<protein>
    <recommendedName>
        <fullName evidence="4">Apple domain-containing protein</fullName>
    </recommendedName>
</protein>
<evidence type="ECO:0000313" key="2">
    <source>
        <dbReference type="EMBL" id="OIW29642.1"/>
    </source>
</evidence>
<gene>
    <name evidence="2" type="ORF">CONLIGDRAFT_631728</name>
</gene>
<dbReference type="AlphaFoldDB" id="A0A1J7JPH0"/>
<dbReference type="InParanoid" id="A0A1J7JPH0"/>
<feature type="chain" id="PRO_5012859991" description="Apple domain-containing protein" evidence="1">
    <location>
        <begin position="23"/>
        <end position="304"/>
    </location>
</feature>
<dbReference type="EMBL" id="KV875097">
    <property type="protein sequence ID" value="OIW29642.1"/>
    <property type="molecule type" value="Genomic_DNA"/>
</dbReference>